<name>A0A8D8BDQ2_CULPI</name>
<dbReference type="EMBL" id="HBUE01063406">
    <property type="protein sequence ID" value="CAG6469671.1"/>
    <property type="molecule type" value="Transcribed_RNA"/>
</dbReference>
<reference evidence="2" key="1">
    <citation type="submission" date="2021-05" db="EMBL/GenBank/DDBJ databases">
        <authorList>
            <person name="Alioto T."/>
            <person name="Alioto T."/>
            <person name="Gomez Garrido J."/>
        </authorList>
    </citation>
    <scope>NUCLEOTIDE SEQUENCE</scope>
</reference>
<evidence type="ECO:0000313" key="2">
    <source>
        <dbReference type="EMBL" id="CAG6469671.1"/>
    </source>
</evidence>
<protein>
    <submittedName>
        <fullName evidence="2">(northern house mosquito) hypothetical protein</fullName>
    </submittedName>
</protein>
<dbReference type="AlphaFoldDB" id="A0A8D8BDQ2"/>
<organism evidence="2">
    <name type="scientific">Culex pipiens</name>
    <name type="common">House mosquito</name>
    <dbReference type="NCBI Taxonomy" id="7175"/>
    <lineage>
        <taxon>Eukaryota</taxon>
        <taxon>Metazoa</taxon>
        <taxon>Ecdysozoa</taxon>
        <taxon>Arthropoda</taxon>
        <taxon>Hexapoda</taxon>
        <taxon>Insecta</taxon>
        <taxon>Pterygota</taxon>
        <taxon>Neoptera</taxon>
        <taxon>Endopterygota</taxon>
        <taxon>Diptera</taxon>
        <taxon>Nematocera</taxon>
        <taxon>Culicoidea</taxon>
        <taxon>Culicidae</taxon>
        <taxon>Culicinae</taxon>
        <taxon>Culicini</taxon>
        <taxon>Culex</taxon>
        <taxon>Culex</taxon>
    </lineage>
</organism>
<proteinExistence type="predicted"/>
<accession>A0A8D8BDQ2</accession>
<feature type="region of interest" description="Disordered" evidence="1">
    <location>
        <begin position="91"/>
        <end position="116"/>
    </location>
</feature>
<sequence length="116" mass="13642">MGRPGLRARARRCFTLWEHRRSRSTLLWRRSRCARSTKQRRWIRFVCWVVAFRPGMEPRLIRPRSSREVAAPSGDLERLDWPQQWVARLPERPGSSGWTSIRTSSKLGKSLAARSL</sequence>
<evidence type="ECO:0000256" key="1">
    <source>
        <dbReference type="SAM" id="MobiDB-lite"/>
    </source>
</evidence>
<feature type="compositionally biased region" description="Polar residues" evidence="1">
    <location>
        <begin position="96"/>
        <end position="107"/>
    </location>
</feature>